<dbReference type="EMBL" id="JAEMWV010000007">
    <property type="protein sequence ID" value="MBN8252797.1"/>
    <property type="molecule type" value="Genomic_DNA"/>
</dbReference>
<protein>
    <submittedName>
        <fullName evidence="2">DoxX-like family protein</fullName>
    </submittedName>
</protein>
<gene>
    <name evidence="2" type="ORF">JF537_14545</name>
</gene>
<keyword evidence="1" id="KW-1133">Transmembrane helix</keyword>
<dbReference type="AlphaFoldDB" id="A0A8I1SMI0"/>
<evidence type="ECO:0000256" key="1">
    <source>
        <dbReference type="SAM" id="Phobius"/>
    </source>
</evidence>
<dbReference type="RefSeq" id="WP_206782841.1">
    <property type="nucleotide sequence ID" value="NZ_JAEMWV010000007.1"/>
</dbReference>
<proteinExistence type="predicted"/>
<feature type="transmembrane region" description="Helical" evidence="1">
    <location>
        <begin position="214"/>
        <end position="234"/>
    </location>
</feature>
<evidence type="ECO:0000313" key="2">
    <source>
        <dbReference type="EMBL" id="MBN8252797.1"/>
    </source>
</evidence>
<evidence type="ECO:0000313" key="3">
    <source>
        <dbReference type="Proteomes" id="UP000664578"/>
    </source>
</evidence>
<accession>A0A8I1SMI0</accession>
<dbReference type="InterPro" id="IPR025695">
    <property type="entry name" value="DoxX-like"/>
</dbReference>
<dbReference type="Proteomes" id="UP000664578">
    <property type="component" value="Unassembled WGS sequence"/>
</dbReference>
<comment type="caution">
    <text evidence="2">The sequence shown here is derived from an EMBL/GenBank/DDBJ whole genome shotgun (WGS) entry which is preliminary data.</text>
</comment>
<reference evidence="2" key="1">
    <citation type="submission" date="2020-12" db="EMBL/GenBank/DDBJ databases">
        <title>PHA producing bacteria isolated from mangrove.</title>
        <authorList>
            <person name="Zheng W."/>
            <person name="Yu S."/>
            <person name="Huang Y."/>
        </authorList>
    </citation>
    <scope>NUCLEOTIDE SEQUENCE</scope>
    <source>
        <strain evidence="2">GN22-4</strain>
    </source>
</reference>
<keyword evidence="1" id="KW-0472">Membrane</keyword>
<feature type="transmembrane region" description="Helical" evidence="1">
    <location>
        <begin position="165"/>
        <end position="184"/>
    </location>
</feature>
<name>A0A8I1SMI0_9BACI</name>
<sequence>MAKSKPIYVEIVIDCEMEKLWEYTQKPELHQQWDLRFSNIEYLPKEKEEAPQQFLYQTNIGVGISVKGTGESVKTIEKDDERISSLKFWADHPISLIKEGSGYWKYIRTDRGIQFLTQYDYKTRFSFFGRVLDVLFKPLMGWATAWSFDCLRLWIEKEIPPRISIMKTLFQIILSGILAFIWIYQGLVPKVLYQEAGELALLKGTGLLQGKEELFLYGLGAGQITFGLLFLIFSRSKWLHLINIVALISLGVGAVMSGGSIFAAPFNPATLTLAMIGYSAMALLNLRDLPSASSCKRKRTTKRGKQ</sequence>
<organism evidence="2 3">
    <name type="scientific">Priestia flexa</name>
    <dbReference type="NCBI Taxonomy" id="86664"/>
    <lineage>
        <taxon>Bacteria</taxon>
        <taxon>Bacillati</taxon>
        <taxon>Bacillota</taxon>
        <taxon>Bacilli</taxon>
        <taxon>Bacillales</taxon>
        <taxon>Bacillaceae</taxon>
        <taxon>Priestia</taxon>
    </lineage>
</organism>
<feature type="transmembrane region" description="Helical" evidence="1">
    <location>
        <begin position="269"/>
        <end position="289"/>
    </location>
</feature>
<dbReference type="Pfam" id="PF13781">
    <property type="entry name" value="DoxX_3"/>
    <property type="match status" value="1"/>
</dbReference>
<dbReference type="SUPFAM" id="SSF55961">
    <property type="entry name" value="Bet v1-like"/>
    <property type="match status" value="1"/>
</dbReference>
<keyword evidence="1" id="KW-0812">Transmembrane</keyword>
<feature type="transmembrane region" description="Helical" evidence="1">
    <location>
        <begin position="241"/>
        <end position="263"/>
    </location>
</feature>